<evidence type="ECO:0000313" key="2">
    <source>
        <dbReference type="EMBL" id="MCT9002993.1"/>
    </source>
</evidence>
<organism evidence="2 3">
    <name type="scientific">Microbacterium memoriense</name>
    <dbReference type="NCBI Taxonomy" id="2978350"/>
    <lineage>
        <taxon>Bacteria</taxon>
        <taxon>Bacillati</taxon>
        <taxon>Actinomycetota</taxon>
        <taxon>Actinomycetes</taxon>
        <taxon>Micrococcales</taxon>
        <taxon>Microbacteriaceae</taxon>
        <taxon>Microbacterium</taxon>
    </lineage>
</organism>
<protein>
    <submittedName>
        <fullName evidence="2">Peptidase M23</fullName>
    </submittedName>
</protein>
<comment type="caution">
    <text evidence="2">The sequence shown here is derived from an EMBL/GenBank/DDBJ whole genome shotgun (WGS) entry which is preliminary data.</text>
</comment>
<evidence type="ECO:0000256" key="1">
    <source>
        <dbReference type="SAM" id="MobiDB-lite"/>
    </source>
</evidence>
<evidence type="ECO:0000313" key="3">
    <source>
        <dbReference type="Proteomes" id="UP001300496"/>
    </source>
</evidence>
<gene>
    <name evidence="2" type="ORF">N4R40_11520</name>
</gene>
<dbReference type="RefSeq" id="WP_261607529.1">
    <property type="nucleotide sequence ID" value="NZ_JAODOR010000014.1"/>
</dbReference>
<keyword evidence="3" id="KW-1185">Reference proteome</keyword>
<accession>A0ABT2PGX0</accession>
<feature type="region of interest" description="Disordered" evidence="1">
    <location>
        <begin position="1"/>
        <end position="21"/>
    </location>
</feature>
<proteinExistence type="predicted"/>
<dbReference type="Proteomes" id="UP001300496">
    <property type="component" value="Unassembled WGS sequence"/>
</dbReference>
<name>A0ABT2PGX0_9MICO</name>
<sequence>MASSASRARRTAPRGPSARALAARRRAREVRRRRWTIAAAVAGVLVPSLALGGVALVHATAEPLAPLSAAEVTCQAVESYSDAQWVHAETIVAAGRALGASERDQTIGVMTALGESSLRNIDYGDWETSGVTNPDGTRTTSIGLFQQQDSWGTREERLDPHTAAILFYRAMVTRVPEPERSALEPTLVAHRTQVNRDPQHYARYWERAQQLVSAIAQGGCR</sequence>
<reference evidence="2 3" key="1">
    <citation type="journal article" date="2024" name="Int. J. Syst. Evol. Microbiol.">
        <title>Microbacterium memoriense sp. nov., a member of the Actinomycetota from marine beach sediment of the north coast of Portugal.</title>
        <authorList>
            <person name="Santos J.D.N.D."/>
            <person name="Klimek D."/>
            <person name="Calusinska M."/>
            <person name="Lobo-da-Cunha A."/>
            <person name="Catita J."/>
            <person name="Goncalves H."/>
            <person name="Gonzalez I."/>
            <person name="Lage O.M."/>
        </authorList>
    </citation>
    <scope>NUCLEOTIDE SEQUENCE [LARGE SCALE GENOMIC DNA]</scope>
    <source>
        <strain evidence="2 3">PMIC_1C1B</strain>
    </source>
</reference>
<dbReference type="EMBL" id="JAODOR010000014">
    <property type="protein sequence ID" value="MCT9002993.1"/>
    <property type="molecule type" value="Genomic_DNA"/>
</dbReference>